<proteinExistence type="predicted"/>
<protein>
    <recommendedName>
        <fullName evidence="3">DUF3618 domain-containing protein</fullName>
    </recommendedName>
</protein>
<comment type="caution">
    <text evidence="1">The sequence shown here is derived from an EMBL/GenBank/DDBJ whole genome shotgun (WGS) entry which is preliminary data.</text>
</comment>
<reference evidence="1 2" key="1">
    <citation type="journal article" date="2022" name="Arch. Microbiol.">
        <title>Paraburkholderia bengalensis sp. nov. isolated from roots of Oryza sativa, IR64.</title>
        <authorList>
            <person name="Nag P."/>
            <person name="Mondal N."/>
            <person name="Sarkar J."/>
            <person name="Das S."/>
        </authorList>
    </citation>
    <scope>NUCLEOTIDE SEQUENCE [LARGE SCALE GENOMIC DNA]</scope>
    <source>
        <strain evidence="1 2">IR64_4_BI</strain>
    </source>
</reference>
<dbReference type="EMBL" id="JACFYJ010000181">
    <property type="protein sequence ID" value="MEI6003314.1"/>
    <property type="molecule type" value="Genomic_DNA"/>
</dbReference>
<dbReference type="Proteomes" id="UP001386437">
    <property type="component" value="Unassembled WGS sequence"/>
</dbReference>
<feature type="non-terminal residue" evidence="1">
    <location>
        <position position="1"/>
    </location>
</feature>
<gene>
    <name evidence="1" type="ORF">H3V53_41425</name>
</gene>
<evidence type="ECO:0008006" key="3">
    <source>
        <dbReference type="Google" id="ProtNLM"/>
    </source>
</evidence>
<evidence type="ECO:0000313" key="1">
    <source>
        <dbReference type="EMBL" id="MEI6003314.1"/>
    </source>
</evidence>
<sequence>AVESLLHDLRHFERRGHPLFVALRKRAVDHLDASLAARHDAGVGKAVAIGKTVIKAEVQATRAAAHTLVGARRQVIAADQYVRRHPWSSVLVAAGTALAVAAFARRRNDADGAGTPPSADDAR</sequence>
<keyword evidence="2" id="KW-1185">Reference proteome</keyword>
<name>A0ABU8J6M6_9BURK</name>
<accession>A0ABU8J6M6</accession>
<evidence type="ECO:0000313" key="2">
    <source>
        <dbReference type="Proteomes" id="UP001386437"/>
    </source>
</evidence>
<organism evidence="1 2">
    <name type="scientific">Paraburkholderia bengalensis</name>
    <dbReference type="NCBI Taxonomy" id="2747562"/>
    <lineage>
        <taxon>Bacteria</taxon>
        <taxon>Pseudomonadati</taxon>
        <taxon>Pseudomonadota</taxon>
        <taxon>Betaproteobacteria</taxon>
        <taxon>Burkholderiales</taxon>
        <taxon>Burkholderiaceae</taxon>
        <taxon>Paraburkholderia</taxon>
    </lineage>
</organism>